<organism evidence="2 3">
    <name type="scientific">Tahibacter amnicola</name>
    <dbReference type="NCBI Taxonomy" id="2976241"/>
    <lineage>
        <taxon>Bacteria</taxon>
        <taxon>Pseudomonadati</taxon>
        <taxon>Pseudomonadota</taxon>
        <taxon>Gammaproteobacteria</taxon>
        <taxon>Lysobacterales</taxon>
        <taxon>Rhodanobacteraceae</taxon>
        <taxon>Tahibacter</taxon>
    </lineage>
</organism>
<feature type="transmembrane region" description="Helical" evidence="1">
    <location>
        <begin position="62"/>
        <end position="87"/>
    </location>
</feature>
<keyword evidence="3" id="KW-1185">Reference proteome</keyword>
<evidence type="ECO:0008006" key="4">
    <source>
        <dbReference type="Google" id="ProtNLM"/>
    </source>
</evidence>
<dbReference type="EMBL" id="CP104694">
    <property type="protein sequence ID" value="UXI68140.1"/>
    <property type="molecule type" value="Genomic_DNA"/>
</dbReference>
<reference evidence="2" key="1">
    <citation type="submission" date="2022-09" db="EMBL/GenBank/DDBJ databases">
        <title>Tahibacter sp. nov., isolated from a fresh water.</title>
        <authorList>
            <person name="Baek J.H."/>
            <person name="Lee J.K."/>
            <person name="Kim J.M."/>
            <person name="Jeon C.O."/>
        </authorList>
    </citation>
    <scope>NUCLEOTIDE SEQUENCE</scope>
    <source>
        <strain evidence="2">W38</strain>
    </source>
</reference>
<protein>
    <recommendedName>
        <fullName evidence="4">PepSY-associated transmembrane protein</fullName>
    </recommendedName>
</protein>
<sequence>MSETSQRRGIRLASRVFLIGSGMHAVLHYRFYVDTASMDASRRAVMRYLQGVVVVPRFGTTMWTILCMFSLCFAILLALTGTAYWWMAKDLPAARLRPLATASAWLCLGSTALVAGLYPVLHAVLILLLASLGFCYAAWFARPRGP</sequence>
<dbReference type="RefSeq" id="WP_261695102.1">
    <property type="nucleotide sequence ID" value="NZ_CP104694.1"/>
</dbReference>
<evidence type="ECO:0000313" key="2">
    <source>
        <dbReference type="EMBL" id="UXI68140.1"/>
    </source>
</evidence>
<keyword evidence="1" id="KW-0812">Transmembrane</keyword>
<proteinExistence type="predicted"/>
<accession>A0ABY6BIE3</accession>
<gene>
    <name evidence="2" type="ORF">N4264_00360</name>
</gene>
<evidence type="ECO:0000313" key="3">
    <source>
        <dbReference type="Proteomes" id="UP001064632"/>
    </source>
</evidence>
<keyword evidence="1" id="KW-0472">Membrane</keyword>
<dbReference type="Proteomes" id="UP001064632">
    <property type="component" value="Chromosome"/>
</dbReference>
<evidence type="ECO:0000256" key="1">
    <source>
        <dbReference type="SAM" id="Phobius"/>
    </source>
</evidence>
<name>A0ABY6BIE3_9GAMM</name>
<keyword evidence="1" id="KW-1133">Transmembrane helix</keyword>
<feature type="transmembrane region" description="Helical" evidence="1">
    <location>
        <begin position="124"/>
        <end position="141"/>
    </location>
</feature>